<keyword evidence="3" id="KW-1185">Reference proteome</keyword>
<evidence type="ECO:0000256" key="1">
    <source>
        <dbReference type="SAM" id="MobiDB-lite"/>
    </source>
</evidence>
<evidence type="ECO:0000313" key="2">
    <source>
        <dbReference type="EMBL" id="KAJ1137819.1"/>
    </source>
</evidence>
<dbReference type="AlphaFoldDB" id="A0AAV7QBY3"/>
<name>A0AAV7QBY3_PLEWA</name>
<gene>
    <name evidence="2" type="ORF">NDU88_004215</name>
</gene>
<feature type="compositionally biased region" description="Basic and acidic residues" evidence="1">
    <location>
        <begin position="108"/>
        <end position="123"/>
    </location>
</feature>
<accession>A0AAV7QBY3</accession>
<comment type="caution">
    <text evidence="2">The sequence shown here is derived from an EMBL/GenBank/DDBJ whole genome shotgun (WGS) entry which is preliminary data.</text>
</comment>
<proteinExistence type="predicted"/>
<reference evidence="2" key="1">
    <citation type="journal article" date="2022" name="bioRxiv">
        <title>Sequencing and chromosome-scale assembly of the giantPleurodeles waltlgenome.</title>
        <authorList>
            <person name="Brown T."/>
            <person name="Elewa A."/>
            <person name="Iarovenko S."/>
            <person name="Subramanian E."/>
            <person name="Araus A.J."/>
            <person name="Petzold A."/>
            <person name="Susuki M."/>
            <person name="Suzuki K.-i.T."/>
            <person name="Hayashi T."/>
            <person name="Toyoda A."/>
            <person name="Oliveira C."/>
            <person name="Osipova E."/>
            <person name="Leigh N.D."/>
            <person name="Simon A."/>
            <person name="Yun M.H."/>
        </authorList>
    </citation>
    <scope>NUCLEOTIDE SEQUENCE</scope>
    <source>
        <strain evidence="2">20211129_DDA</strain>
        <tissue evidence="2">Liver</tissue>
    </source>
</reference>
<organism evidence="2 3">
    <name type="scientific">Pleurodeles waltl</name>
    <name type="common">Iberian ribbed newt</name>
    <dbReference type="NCBI Taxonomy" id="8319"/>
    <lineage>
        <taxon>Eukaryota</taxon>
        <taxon>Metazoa</taxon>
        <taxon>Chordata</taxon>
        <taxon>Craniata</taxon>
        <taxon>Vertebrata</taxon>
        <taxon>Euteleostomi</taxon>
        <taxon>Amphibia</taxon>
        <taxon>Batrachia</taxon>
        <taxon>Caudata</taxon>
        <taxon>Salamandroidea</taxon>
        <taxon>Salamandridae</taxon>
        <taxon>Pleurodelinae</taxon>
        <taxon>Pleurodeles</taxon>
    </lineage>
</organism>
<evidence type="ECO:0000313" key="3">
    <source>
        <dbReference type="Proteomes" id="UP001066276"/>
    </source>
</evidence>
<dbReference type="Proteomes" id="UP001066276">
    <property type="component" value="Chromosome 6"/>
</dbReference>
<dbReference type="EMBL" id="JANPWB010000010">
    <property type="protein sequence ID" value="KAJ1137819.1"/>
    <property type="molecule type" value="Genomic_DNA"/>
</dbReference>
<feature type="region of interest" description="Disordered" evidence="1">
    <location>
        <begin position="37"/>
        <end position="58"/>
    </location>
</feature>
<sequence length="147" mass="15758">MCRTRPSPSATGILLGPAEQAPVLLPVSQAAAPVGQVSPLRVPPTADASARPYAGTSRPAQLIQTYTFVWQPEVEPGQNSAERPEEEQMLGHLQGSTGVEEDGGNRPLRCDPEQEMMKRKEPEADQETTQKAICHGAAYSHNTSGRA</sequence>
<protein>
    <submittedName>
        <fullName evidence="2">Uncharacterized protein</fullName>
    </submittedName>
</protein>
<feature type="region of interest" description="Disordered" evidence="1">
    <location>
        <begin position="73"/>
        <end position="147"/>
    </location>
</feature>